<dbReference type="EMBL" id="VSSQ01000233">
    <property type="protein sequence ID" value="MPL87107.1"/>
    <property type="molecule type" value="Genomic_DNA"/>
</dbReference>
<name>A0A644V7C4_9ZZZZ</name>
<organism evidence="1">
    <name type="scientific">bioreactor metagenome</name>
    <dbReference type="NCBI Taxonomy" id="1076179"/>
    <lineage>
        <taxon>unclassified sequences</taxon>
        <taxon>metagenomes</taxon>
        <taxon>ecological metagenomes</taxon>
    </lineage>
</organism>
<sequence>MKQSQTLQKQQTADAISRIEVIAELQKVINRISNTPDQISMSMVTRQTGVWNETIIQGGCNTNSIVVNIFTQEEAIS</sequence>
<protein>
    <submittedName>
        <fullName evidence="1">Uncharacterized protein</fullName>
    </submittedName>
</protein>
<accession>A0A644V7C4</accession>
<proteinExistence type="predicted"/>
<reference evidence="1" key="1">
    <citation type="submission" date="2019-08" db="EMBL/GenBank/DDBJ databases">
        <authorList>
            <person name="Kucharzyk K."/>
            <person name="Murdoch R.W."/>
            <person name="Higgins S."/>
            <person name="Loffler F."/>
        </authorList>
    </citation>
    <scope>NUCLEOTIDE SEQUENCE</scope>
</reference>
<gene>
    <name evidence="1" type="ORF">SDC9_33101</name>
</gene>
<dbReference type="AlphaFoldDB" id="A0A644V7C4"/>
<comment type="caution">
    <text evidence="1">The sequence shown here is derived from an EMBL/GenBank/DDBJ whole genome shotgun (WGS) entry which is preliminary data.</text>
</comment>
<evidence type="ECO:0000313" key="1">
    <source>
        <dbReference type="EMBL" id="MPL87107.1"/>
    </source>
</evidence>